<dbReference type="InterPro" id="IPR014239">
    <property type="entry name" value="YpeB_PepSY1-2"/>
</dbReference>
<organism evidence="5 6">
    <name type="scientific">Bacillus thermozeamaize</name>
    <dbReference type="NCBI Taxonomy" id="230954"/>
    <lineage>
        <taxon>Bacteria</taxon>
        <taxon>Bacillati</taxon>
        <taxon>Bacillota</taxon>
        <taxon>Bacilli</taxon>
        <taxon>Bacillales</taxon>
        <taxon>Bacillaceae</taxon>
        <taxon>Bacillus</taxon>
    </lineage>
</organism>
<protein>
    <submittedName>
        <fullName evidence="5">Germination protein YpeB</fullName>
    </submittedName>
</protein>
<evidence type="ECO:0000256" key="1">
    <source>
        <dbReference type="SAM" id="Phobius"/>
    </source>
</evidence>
<name>A0A1Y3PQS3_9BACI</name>
<dbReference type="Pfam" id="PF14620">
    <property type="entry name" value="YPEB_PepSY1-2"/>
    <property type="match status" value="1"/>
</dbReference>
<keyword evidence="1" id="KW-0472">Membrane</keyword>
<dbReference type="GO" id="GO:0009847">
    <property type="term" value="P:spore germination"/>
    <property type="evidence" value="ECO:0007669"/>
    <property type="project" value="InterPro"/>
</dbReference>
<evidence type="ECO:0000259" key="4">
    <source>
        <dbReference type="Pfam" id="PF20769"/>
    </source>
</evidence>
<keyword evidence="1" id="KW-1133">Transmembrane helix</keyword>
<feature type="domain" description="Sporulation protein YpeB PepSY1 and PepSY2" evidence="3">
    <location>
        <begin position="183"/>
        <end position="374"/>
    </location>
</feature>
<dbReference type="InterPro" id="IPR025711">
    <property type="entry name" value="PepSY"/>
</dbReference>
<keyword evidence="1" id="KW-0812">Transmembrane</keyword>
<dbReference type="EMBL" id="LZRT01000036">
    <property type="protein sequence ID" value="OUM89722.1"/>
    <property type="molecule type" value="Genomic_DNA"/>
</dbReference>
<comment type="caution">
    <text evidence="5">The sequence shown here is derived from an EMBL/GenBank/DDBJ whole genome shotgun (WGS) entry which is preliminary data.</text>
</comment>
<dbReference type="Pfam" id="PF03413">
    <property type="entry name" value="PepSY"/>
    <property type="match status" value="1"/>
</dbReference>
<dbReference type="Pfam" id="PF20769">
    <property type="entry name" value="YPEB_N"/>
    <property type="match status" value="1"/>
</dbReference>
<gene>
    <name evidence="5" type="ORF">BAA01_02885</name>
</gene>
<evidence type="ECO:0000259" key="3">
    <source>
        <dbReference type="Pfam" id="PF14620"/>
    </source>
</evidence>
<feature type="domain" description="Sporulation protein YpeB N-terminal" evidence="4">
    <location>
        <begin position="31"/>
        <end position="165"/>
    </location>
</feature>
<dbReference type="NCBIfam" id="TIGR02889">
    <property type="entry name" value="spore_YpeB"/>
    <property type="match status" value="1"/>
</dbReference>
<reference evidence="6" key="1">
    <citation type="submission" date="2016-06" db="EMBL/GenBank/DDBJ databases">
        <authorList>
            <person name="Nascimento L."/>
            <person name="Pereira R.V."/>
            <person name="Martins L.F."/>
            <person name="Quaggio R.B."/>
            <person name="Silva A.M."/>
            <person name="Setubal J.C."/>
        </authorList>
    </citation>
    <scope>NUCLEOTIDE SEQUENCE [LARGE SCALE GENOMIC DNA]</scope>
</reference>
<accession>A0A1Y3PQS3</accession>
<sequence length="448" mass="51059">MYRRVAGILFPVFALIVVGLGIWGYQENRDKNSILLKAENQYQSAFHNLNFHIDSLNQELGKALVTNSRKQLAPRMATVWRLAYAAQSDLGQLPLALVPFSHTEEFLSNVGEFAYRVALRDLEREPLNRKERQTLQALYQHSEKVKKELNGVQSKIIDNQLRWMDVEAALASEKMQSDNTIIDGFKTIDKTVQGFPEVDWGTVKALSEKSKHRYINLRGKAITKQEAKEIARRFIGQPLSKIEVTETGKGIDYAAYSVTATPQGSKDSIYLDVTKKGGHVIWMMNERKIAKPTISEEQALQIAIDFLEKRGLKRMTLINVQPYDDTRIFLFVPVQDGVKLMTDTVTVKVALDRGEITGFQAEEYVYHHKKRELPKPKLTEAEARKRVHADLRTPEAELTLVEDDIGNERLAYQFQGELNGHTYRIYIDAINGEEILVEGIKNIDAEKI</sequence>
<evidence type="ECO:0000259" key="2">
    <source>
        <dbReference type="Pfam" id="PF03413"/>
    </source>
</evidence>
<evidence type="ECO:0000313" key="5">
    <source>
        <dbReference type="EMBL" id="OUM89722.1"/>
    </source>
</evidence>
<feature type="domain" description="PepSY" evidence="2">
    <location>
        <begin position="377"/>
        <end position="437"/>
    </location>
</feature>
<dbReference type="AlphaFoldDB" id="A0A1Y3PQS3"/>
<feature type="transmembrane region" description="Helical" evidence="1">
    <location>
        <begin position="7"/>
        <end position="25"/>
    </location>
</feature>
<evidence type="ECO:0000313" key="6">
    <source>
        <dbReference type="Proteomes" id="UP000196475"/>
    </source>
</evidence>
<dbReference type="Proteomes" id="UP000196475">
    <property type="component" value="Unassembled WGS sequence"/>
</dbReference>
<dbReference type="InterPro" id="IPR048402">
    <property type="entry name" value="YpeB_N"/>
</dbReference>
<proteinExistence type="predicted"/>